<comment type="caution">
    <text evidence="2">The sequence shown here is derived from an EMBL/GenBank/DDBJ whole genome shotgun (WGS) entry which is preliminary data.</text>
</comment>
<feature type="region of interest" description="Disordered" evidence="1">
    <location>
        <begin position="90"/>
        <end position="110"/>
    </location>
</feature>
<name>A0A656QVR1_9BURK</name>
<evidence type="ECO:0000256" key="1">
    <source>
        <dbReference type="SAM" id="MobiDB-lite"/>
    </source>
</evidence>
<keyword evidence="3" id="KW-1185">Reference proteome</keyword>
<dbReference type="EMBL" id="JFHD01000001">
    <property type="protein sequence ID" value="KDR34267.1"/>
    <property type="molecule type" value="Genomic_DNA"/>
</dbReference>
<evidence type="ECO:0000313" key="2">
    <source>
        <dbReference type="EMBL" id="KDR34267.1"/>
    </source>
</evidence>
<proteinExistence type="predicted"/>
<protein>
    <submittedName>
        <fullName evidence="2">Uncharacterized protein</fullName>
    </submittedName>
</protein>
<dbReference type="Proteomes" id="UP000027451">
    <property type="component" value="Unassembled WGS sequence"/>
</dbReference>
<dbReference type="OrthoDB" id="3213642at2"/>
<sequence>MVEVLVILQLSISAAERDAVMRAAPPTQSISNRVYVSTADASAVPRIASMHGVASVLTHAESSVKQSNGLDDTEALFVDAWMSRLGQVKTRRGDQLDWDTPPMQPPDPKR</sequence>
<dbReference type="AlphaFoldDB" id="A0A656QVR1"/>
<gene>
    <name evidence="2" type="ORF">BG60_02135</name>
</gene>
<accession>A0A656QVR1</accession>
<organism evidence="2 3">
    <name type="scientific">Caballeronia zhejiangensis</name>
    <dbReference type="NCBI Taxonomy" id="871203"/>
    <lineage>
        <taxon>Bacteria</taxon>
        <taxon>Pseudomonadati</taxon>
        <taxon>Pseudomonadota</taxon>
        <taxon>Betaproteobacteria</taxon>
        <taxon>Burkholderiales</taxon>
        <taxon>Burkholderiaceae</taxon>
        <taxon>Caballeronia</taxon>
    </lineage>
</organism>
<dbReference type="RefSeq" id="WP_008346602.1">
    <property type="nucleotide sequence ID" value="NZ_CADFFU010000004.1"/>
</dbReference>
<evidence type="ECO:0000313" key="3">
    <source>
        <dbReference type="Proteomes" id="UP000027451"/>
    </source>
</evidence>
<reference evidence="2 3" key="1">
    <citation type="submission" date="2014-03" db="EMBL/GenBank/DDBJ databases">
        <title>Draft Genome Sequences of Four Burkholderia Strains.</title>
        <authorList>
            <person name="Liu X.Y."/>
            <person name="Li C.X."/>
            <person name="Xu J.H."/>
        </authorList>
    </citation>
    <scope>NUCLEOTIDE SEQUENCE [LARGE SCALE GENOMIC DNA]</scope>
    <source>
        <strain evidence="2 3">OP-1</strain>
    </source>
</reference>